<name>A0ABQ6D9X8_9HYPH</name>
<comment type="caution">
    <text evidence="1">The sequence shown here is derived from an EMBL/GenBank/DDBJ whole genome shotgun (WGS) entry which is preliminary data.</text>
</comment>
<dbReference type="Proteomes" id="UP001156881">
    <property type="component" value="Unassembled WGS sequence"/>
</dbReference>
<accession>A0ABQ6D9X8</accession>
<evidence type="ECO:0000313" key="1">
    <source>
        <dbReference type="EMBL" id="GLS46744.1"/>
    </source>
</evidence>
<evidence type="ECO:0008006" key="3">
    <source>
        <dbReference type="Google" id="ProtNLM"/>
    </source>
</evidence>
<dbReference type="EMBL" id="BSPG01000052">
    <property type="protein sequence ID" value="GLS46744.1"/>
    <property type="molecule type" value="Genomic_DNA"/>
</dbReference>
<proteinExistence type="predicted"/>
<evidence type="ECO:0000313" key="2">
    <source>
        <dbReference type="Proteomes" id="UP001156881"/>
    </source>
</evidence>
<protein>
    <recommendedName>
        <fullName evidence="3">Transposase DDE domain-containing protein</fullName>
    </recommendedName>
</protein>
<gene>
    <name evidence="1" type="ORF">GCM10007884_47390</name>
</gene>
<organism evidence="1 2">
    <name type="scientific">Methylobacterium brachythecii</name>
    <dbReference type="NCBI Taxonomy" id="1176177"/>
    <lineage>
        <taxon>Bacteria</taxon>
        <taxon>Pseudomonadati</taxon>
        <taxon>Pseudomonadota</taxon>
        <taxon>Alphaproteobacteria</taxon>
        <taxon>Hyphomicrobiales</taxon>
        <taxon>Methylobacteriaceae</taxon>
        <taxon>Methylobacterium</taxon>
    </lineage>
</organism>
<keyword evidence="2" id="KW-1185">Reference proteome</keyword>
<sequence length="113" mass="12605">MAMTIHYGAKRGLKLLRPVRVRSNEGSVVEIVRWVAGRLFAIRLRLVLDRFAALVFRLTDRLVRVGLVGQSGHHALRFAEQRSARWKGAVACRGMVTLLTRGAKAAGIEEREG</sequence>
<reference evidence="2" key="1">
    <citation type="journal article" date="2019" name="Int. J. Syst. Evol. Microbiol.">
        <title>The Global Catalogue of Microorganisms (GCM) 10K type strain sequencing project: providing services to taxonomists for standard genome sequencing and annotation.</title>
        <authorList>
            <consortium name="The Broad Institute Genomics Platform"/>
            <consortium name="The Broad Institute Genome Sequencing Center for Infectious Disease"/>
            <person name="Wu L."/>
            <person name="Ma J."/>
        </authorList>
    </citation>
    <scope>NUCLEOTIDE SEQUENCE [LARGE SCALE GENOMIC DNA]</scope>
    <source>
        <strain evidence="2">NBRC 107710</strain>
    </source>
</reference>